<feature type="domain" description="CBS" evidence="3">
    <location>
        <begin position="7"/>
        <end position="65"/>
    </location>
</feature>
<protein>
    <submittedName>
        <fullName evidence="4">CBS domain-containing protein</fullName>
    </submittedName>
</protein>
<dbReference type="Pfam" id="PF00571">
    <property type="entry name" value="CBS"/>
    <property type="match status" value="2"/>
</dbReference>
<dbReference type="SMART" id="SM00116">
    <property type="entry name" value="CBS"/>
    <property type="match status" value="2"/>
</dbReference>
<dbReference type="InterPro" id="IPR051257">
    <property type="entry name" value="Diverse_CBS-Domain"/>
</dbReference>
<comment type="caution">
    <text evidence="4">The sequence shown here is derived from an EMBL/GenBank/DDBJ whole genome shotgun (WGS) entry which is preliminary data.</text>
</comment>
<dbReference type="Proteomes" id="UP000276260">
    <property type="component" value="Unassembled WGS sequence"/>
</dbReference>
<dbReference type="SUPFAM" id="SSF54631">
    <property type="entry name" value="CBS-domain pair"/>
    <property type="match status" value="1"/>
</dbReference>
<keyword evidence="5" id="KW-1185">Reference proteome</keyword>
<dbReference type="AlphaFoldDB" id="A0A3P3QTG4"/>
<dbReference type="CDD" id="cd04584">
    <property type="entry name" value="CBS_pair_AcuB_like"/>
    <property type="match status" value="1"/>
</dbReference>
<dbReference type="PANTHER" id="PTHR43080:SF2">
    <property type="entry name" value="CBS DOMAIN-CONTAINING PROTEIN"/>
    <property type="match status" value="1"/>
</dbReference>
<evidence type="ECO:0000256" key="2">
    <source>
        <dbReference type="PROSITE-ProRule" id="PRU00703"/>
    </source>
</evidence>
<keyword evidence="1 2" id="KW-0129">CBS domain</keyword>
<dbReference type="OrthoDB" id="9790355at2"/>
<gene>
    <name evidence="4" type="ORF">EIK76_05955</name>
</gene>
<dbReference type="RefSeq" id="WP_046518272.1">
    <property type="nucleotide sequence ID" value="NZ_LAVS01000001.1"/>
</dbReference>
<dbReference type="InterPro" id="IPR000644">
    <property type="entry name" value="CBS_dom"/>
</dbReference>
<name>A0A3P3QTG4_9GAMM</name>
<evidence type="ECO:0000313" key="5">
    <source>
        <dbReference type="Proteomes" id="UP000276260"/>
    </source>
</evidence>
<dbReference type="PANTHER" id="PTHR43080">
    <property type="entry name" value="CBS DOMAIN-CONTAINING PROTEIN CBSX3, MITOCHONDRIAL"/>
    <property type="match status" value="1"/>
</dbReference>
<accession>A0A3P3QTG4</accession>
<evidence type="ECO:0000256" key="1">
    <source>
        <dbReference type="ARBA" id="ARBA00023122"/>
    </source>
</evidence>
<proteinExistence type="predicted"/>
<reference evidence="4 5" key="1">
    <citation type="submission" date="2018-11" db="EMBL/GenBank/DDBJ databases">
        <title>Draft genome analysis of Rheinheimera mesophila isolated from an industrial waste site.</title>
        <authorList>
            <person name="Yu Q."/>
            <person name="Qi Y."/>
            <person name="Zhang H."/>
            <person name="Lu Y."/>
            <person name="Pu J."/>
        </authorList>
    </citation>
    <scope>NUCLEOTIDE SEQUENCE [LARGE SCALE GENOMIC DNA]</scope>
    <source>
        <strain evidence="4 5">IITR13</strain>
    </source>
</reference>
<evidence type="ECO:0000313" key="4">
    <source>
        <dbReference type="EMBL" id="RRJ23603.1"/>
    </source>
</evidence>
<evidence type="ECO:0000259" key="3">
    <source>
        <dbReference type="PROSITE" id="PS51371"/>
    </source>
</evidence>
<dbReference type="EMBL" id="RRCF01000001">
    <property type="protein sequence ID" value="RRJ23603.1"/>
    <property type="molecule type" value="Genomic_DNA"/>
</dbReference>
<dbReference type="InterPro" id="IPR046342">
    <property type="entry name" value="CBS_dom_sf"/>
</dbReference>
<feature type="domain" description="CBS" evidence="3">
    <location>
        <begin position="82"/>
        <end position="140"/>
    </location>
</feature>
<organism evidence="4 5">
    <name type="scientific">Rheinheimera mesophila</name>
    <dbReference type="NCBI Taxonomy" id="1547515"/>
    <lineage>
        <taxon>Bacteria</taxon>
        <taxon>Pseudomonadati</taxon>
        <taxon>Pseudomonadota</taxon>
        <taxon>Gammaproteobacteria</taxon>
        <taxon>Chromatiales</taxon>
        <taxon>Chromatiaceae</taxon>
        <taxon>Rheinheimera</taxon>
    </lineage>
</organism>
<dbReference type="Gene3D" id="3.10.580.10">
    <property type="entry name" value="CBS-domain"/>
    <property type="match status" value="1"/>
</dbReference>
<sequence length="151" mass="16506">MQVSAIMTRKLTTVDPDMSLSVLKDIFNQSKFQHVPVIDASRRLVGIVSVKDYFKALAPVMDAASEKTLDVFVTSRKIKHVMTSPVIAVPQDYPVVKAAALLLKHNIGCLAVTDQDDLAIGIVSWKDIMRVVVLQAARKSRLASGASSEEE</sequence>
<dbReference type="PROSITE" id="PS51371">
    <property type="entry name" value="CBS"/>
    <property type="match status" value="2"/>
</dbReference>